<dbReference type="EMBL" id="AUZY01008001">
    <property type="protein sequence ID" value="EQD47688.1"/>
    <property type="molecule type" value="Genomic_DNA"/>
</dbReference>
<comment type="pathway">
    <text evidence="1">Amino-acid biosynthesis; L-isoleucine biosynthesis; L-isoleucine from 2-oxobutanoate: step 4/4.</text>
</comment>
<dbReference type="GO" id="GO:0009081">
    <property type="term" value="P:branched-chain amino acid metabolic process"/>
    <property type="evidence" value="ECO:0007669"/>
    <property type="project" value="InterPro"/>
</dbReference>
<dbReference type="InterPro" id="IPR001544">
    <property type="entry name" value="Aminotrans_IV"/>
</dbReference>
<comment type="pathway">
    <text evidence="3">Amino-acid biosynthesis; L-leucine biosynthesis; L-leucine from 3-methyl-2-oxobutanoate: step 4/4.</text>
</comment>
<dbReference type="PANTHER" id="PTHR42743">
    <property type="entry name" value="AMINO-ACID AMINOTRANSFERASE"/>
    <property type="match status" value="1"/>
</dbReference>
<feature type="non-terminal residue" evidence="11">
    <location>
        <position position="250"/>
    </location>
</feature>
<dbReference type="GO" id="GO:0052655">
    <property type="term" value="F:L-valine-2-oxoglutarate transaminase activity"/>
    <property type="evidence" value="ECO:0007669"/>
    <property type="project" value="RHEA"/>
</dbReference>
<evidence type="ECO:0000256" key="8">
    <source>
        <dbReference type="ARBA" id="ARBA00048212"/>
    </source>
</evidence>
<gene>
    <name evidence="11" type="ORF">B1B_12223</name>
</gene>
<evidence type="ECO:0000256" key="1">
    <source>
        <dbReference type="ARBA" id="ARBA00004824"/>
    </source>
</evidence>
<name>T0ZSP5_9ZZZZ</name>
<dbReference type="InterPro" id="IPR043131">
    <property type="entry name" value="BCAT-like_N"/>
</dbReference>
<accession>T0ZSP5</accession>
<comment type="catalytic activity">
    <reaction evidence="9">
        <text>L-isoleucine + 2-oxoglutarate = (S)-3-methyl-2-oxopentanoate + L-glutamate</text>
        <dbReference type="Rhea" id="RHEA:24801"/>
        <dbReference type="ChEBI" id="CHEBI:16810"/>
        <dbReference type="ChEBI" id="CHEBI:29985"/>
        <dbReference type="ChEBI" id="CHEBI:35146"/>
        <dbReference type="ChEBI" id="CHEBI:58045"/>
        <dbReference type="EC" id="2.6.1.42"/>
    </reaction>
</comment>
<dbReference type="Gene3D" id="3.30.470.10">
    <property type="match status" value="1"/>
</dbReference>
<proteinExistence type="inferred from homology"/>
<dbReference type="Gene3D" id="3.20.10.10">
    <property type="entry name" value="D-amino Acid Aminotransferase, subunit A, domain 2"/>
    <property type="match status" value="1"/>
</dbReference>
<keyword evidence="7 11" id="KW-0808">Transferase</keyword>
<dbReference type="GO" id="GO:0052656">
    <property type="term" value="F:L-isoleucine-2-oxoglutarate transaminase activity"/>
    <property type="evidence" value="ECO:0007669"/>
    <property type="project" value="RHEA"/>
</dbReference>
<comment type="pathway">
    <text evidence="2">Amino-acid biosynthesis; L-valine biosynthesis; L-valine from pyruvate: step 4/4.</text>
</comment>
<dbReference type="InterPro" id="IPR005785">
    <property type="entry name" value="B_amino_transI"/>
</dbReference>
<evidence type="ECO:0000256" key="7">
    <source>
        <dbReference type="ARBA" id="ARBA00022679"/>
    </source>
</evidence>
<dbReference type="Pfam" id="PF01063">
    <property type="entry name" value="Aminotran_4"/>
    <property type="match status" value="1"/>
</dbReference>
<dbReference type="AlphaFoldDB" id="T0ZSP5"/>
<evidence type="ECO:0000313" key="11">
    <source>
        <dbReference type="EMBL" id="EQD47688.1"/>
    </source>
</evidence>
<dbReference type="InterPro" id="IPR050571">
    <property type="entry name" value="Class-IV_PLP-Dep_Aminotrnsfr"/>
</dbReference>
<comment type="caution">
    <text evidence="11">The sequence shown here is derived from an EMBL/GenBank/DDBJ whole genome shotgun (WGS) entry which is preliminary data.</text>
</comment>
<evidence type="ECO:0000256" key="9">
    <source>
        <dbReference type="ARBA" id="ARBA00048798"/>
    </source>
</evidence>
<evidence type="ECO:0000256" key="4">
    <source>
        <dbReference type="ARBA" id="ARBA00009320"/>
    </source>
</evidence>
<evidence type="ECO:0000256" key="10">
    <source>
        <dbReference type="ARBA" id="ARBA00049229"/>
    </source>
</evidence>
<dbReference type="EC" id="2.6.1.42" evidence="5"/>
<dbReference type="NCBIfam" id="NF005146">
    <property type="entry name" value="PRK06606.1"/>
    <property type="match status" value="1"/>
</dbReference>
<evidence type="ECO:0000256" key="2">
    <source>
        <dbReference type="ARBA" id="ARBA00004931"/>
    </source>
</evidence>
<evidence type="ECO:0000256" key="3">
    <source>
        <dbReference type="ARBA" id="ARBA00005072"/>
    </source>
</evidence>
<dbReference type="GO" id="GO:0046394">
    <property type="term" value="P:carboxylic acid biosynthetic process"/>
    <property type="evidence" value="ECO:0007669"/>
    <property type="project" value="UniProtKB-ARBA"/>
</dbReference>
<comment type="catalytic activity">
    <reaction evidence="10">
        <text>L-leucine + 2-oxoglutarate = 4-methyl-2-oxopentanoate + L-glutamate</text>
        <dbReference type="Rhea" id="RHEA:18321"/>
        <dbReference type="ChEBI" id="CHEBI:16810"/>
        <dbReference type="ChEBI" id="CHEBI:17865"/>
        <dbReference type="ChEBI" id="CHEBI:29985"/>
        <dbReference type="ChEBI" id="CHEBI:57427"/>
        <dbReference type="EC" id="2.6.1.42"/>
    </reaction>
</comment>
<organism evidence="11">
    <name type="scientific">mine drainage metagenome</name>
    <dbReference type="NCBI Taxonomy" id="410659"/>
    <lineage>
        <taxon>unclassified sequences</taxon>
        <taxon>metagenomes</taxon>
        <taxon>ecological metagenomes</taxon>
    </lineage>
</organism>
<evidence type="ECO:0000256" key="5">
    <source>
        <dbReference type="ARBA" id="ARBA00013053"/>
    </source>
</evidence>
<reference evidence="11" key="2">
    <citation type="journal article" date="2014" name="ISME J.">
        <title>Microbial stratification in low pH oxic and suboxic macroscopic growths along an acid mine drainage.</title>
        <authorList>
            <person name="Mendez-Garcia C."/>
            <person name="Mesa V."/>
            <person name="Sprenger R.R."/>
            <person name="Richter M."/>
            <person name="Diez M.S."/>
            <person name="Solano J."/>
            <person name="Bargiela R."/>
            <person name="Golyshina O.V."/>
            <person name="Manteca A."/>
            <person name="Ramos J.L."/>
            <person name="Gallego J.R."/>
            <person name="Llorente I."/>
            <person name="Martins Dos Santos V.A."/>
            <person name="Jensen O.N."/>
            <person name="Pelaez A.I."/>
            <person name="Sanchez J."/>
            <person name="Ferrer M."/>
        </authorList>
    </citation>
    <scope>NUCLEOTIDE SEQUENCE</scope>
</reference>
<dbReference type="NCBIfam" id="TIGR01122">
    <property type="entry name" value="ilvE_I"/>
    <property type="match status" value="1"/>
</dbReference>
<dbReference type="InterPro" id="IPR036038">
    <property type="entry name" value="Aminotransferase-like"/>
</dbReference>
<reference evidence="11" key="1">
    <citation type="submission" date="2013-08" db="EMBL/GenBank/DDBJ databases">
        <authorList>
            <person name="Mendez C."/>
            <person name="Richter M."/>
            <person name="Ferrer M."/>
            <person name="Sanchez J."/>
        </authorList>
    </citation>
    <scope>NUCLEOTIDE SEQUENCE</scope>
</reference>
<dbReference type="GO" id="GO:0052654">
    <property type="term" value="F:L-leucine-2-oxoglutarate transaminase activity"/>
    <property type="evidence" value="ECO:0007669"/>
    <property type="project" value="RHEA"/>
</dbReference>
<keyword evidence="6 11" id="KW-0032">Aminotransferase</keyword>
<comment type="catalytic activity">
    <reaction evidence="8">
        <text>L-valine + 2-oxoglutarate = 3-methyl-2-oxobutanoate + L-glutamate</text>
        <dbReference type="Rhea" id="RHEA:24813"/>
        <dbReference type="ChEBI" id="CHEBI:11851"/>
        <dbReference type="ChEBI" id="CHEBI:16810"/>
        <dbReference type="ChEBI" id="CHEBI:29985"/>
        <dbReference type="ChEBI" id="CHEBI:57762"/>
        <dbReference type="EC" id="2.6.1.42"/>
    </reaction>
</comment>
<evidence type="ECO:0000256" key="6">
    <source>
        <dbReference type="ARBA" id="ARBA00022576"/>
    </source>
</evidence>
<dbReference type="PANTHER" id="PTHR42743:SF11">
    <property type="entry name" value="AMINODEOXYCHORISMATE LYASE"/>
    <property type="match status" value="1"/>
</dbReference>
<sequence length="250" mass="27825">MVGIRALSKIWLNGRLVPWDDARIHVLTHGLHYGYSIFEGLRCYATARGPAVFRLREHFERFGNSAKIYRMKLPFDRTTLERATLDLVRANGVPEAYLRPIAYSGYGEMGIDPSKSPVEVAIAMWEWGAYLGDEGVRRGVRATVSSWVRMDSRMLPPQAKCAANYANSALAKMEATSAGYDEAIILNSAGMVAEGPGENIFRVKNGIVSTPPASSGILRGITRDSVIRFVRDEGLEFQRTDFTREELFTA</sequence>
<protein>
    <recommendedName>
        <fullName evidence="5">branched-chain-amino-acid transaminase</fullName>
        <ecNumber evidence="5">2.6.1.42</ecNumber>
    </recommendedName>
</protein>
<dbReference type="InterPro" id="IPR043132">
    <property type="entry name" value="BCAT-like_C"/>
</dbReference>
<comment type="similarity">
    <text evidence="4">Belongs to the class-IV pyridoxal-phosphate-dependent aminotransferase family.</text>
</comment>
<dbReference type="SUPFAM" id="SSF56752">
    <property type="entry name" value="D-aminoacid aminotransferase-like PLP-dependent enzymes"/>
    <property type="match status" value="1"/>
</dbReference>